<protein>
    <submittedName>
        <fullName evidence="4">ARL14 effector protein</fullName>
    </submittedName>
</protein>
<feature type="region of interest" description="Disordered" evidence="1">
    <location>
        <begin position="1"/>
        <end position="49"/>
    </location>
</feature>
<evidence type="ECO:0000313" key="3">
    <source>
        <dbReference type="Proteomes" id="UP000694888"/>
    </source>
</evidence>
<dbReference type="GeneID" id="101862707"/>
<evidence type="ECO:0000313" key="4">
    <source>
        <dbReference type="RefSeq" id="XP_005092209.1"/>
    </source>
</evidence>
<dbReference type="PANTHER" id="PTHR46536">
    <property type="entry name" value="ARL14 EFFECTOR PROTEIN"/>
    <property type="match status" value="1"/>
</dbReference>
<accession>A0ABM0JF08</accession>
<reference evidence="4" key="1">
    <citation type="submission" date="2025-08" db="UniProtKB">
        <authorList>
            <consortium name="RefSeq"/>
        </authorList>
    </citation>
    <scope>IDENTIFICATION</scope>
</reference>
<sequence>MNLDKGKNKLAPKLTRQSSSQVPPVSEEKTGKRLRSRAQQVENNDSGHALRKLSFSNPGKFMEDFNPEQSTRELRKLKRKLGSNKVHKNRMYNADGLLIDNGADWCDCLEVDCPGCHFPCPKCNSCKCGAECRLNRKWCYDVVEIDGSLTVYKWSFQPNPQN</sequence>
<evidence type="ECO:0000259" key="2">
    <source>
        <dbReference type="Pfam" id="PF14949"/>
    </source>
</evidence>
<dbReference type="Pfam" id="PF14949">
    <property type="entry name" value="ARF7EP_C"/>
    <property type="match status" value="1"/>
</dbReference>
<feature type="domain" description="ARF7 effector protein C-terminal" evidence="2">
    <location>
        <begin position="49"/>
        <end position="145"/>
    </location>
</feature>
<organism evidence="3 4">
    <name type="scientific">Aplysia californica</name>
    <name type="common">California sea hare</name>
    <dbReference type="NCBI Taxonomy" id="6500"/>
    <lineage>
        <taxon>Eukaryota</taxon>
        <taxon>Metazoa</taxon>
        <taxon>Spiralia</taxon>
        <taxon>Lophotrochozoa</taxon>
        <taxon>Mollusca</taxon>
        <taxon>Gastropoda</taxon>
        <taxon>Heterobranchia</taxon>
        <taxon>Euthyneura</taxon>
        <taxon>Tectipleura</taxon>
        <taxon>Aplysiida</taxon>
        <taxon>Aplysioidea</taxon>
        <taxon>Aplysiidae</taxon>
        <taxon>Aplysia</taxon>
    </lineage>
</organism>
<dbReference type="PANTHER" id="PTHR46536:SF3">
    <property type="entry name" value="ARF7 EFFECTOR PROTEIN C-TERMINAL DOMAIN-CONTAINING PROTEIN"/>
    <property type="match status" value="1"/>
</dbReference>
<dbReference type="InterPro" id="IPR029264">
    <property type="entry name" value="ARF7EP_C"/>
</dbReference>
<keyword evidence="3" id="KW-1185">Reference proteome</keyword>
<gene>
    <name evidence="4" type="primary">LOC101862707</name>
</gene>
<proteinExistence type="predicted"/>
<feature type="compositionally biased region" description="Polar residues" evidence="1">
    <location>
        <begin position="37"/>
        <end position="46"/>
    </location>
</feature>
<dbReference type="Proteomes" id="UP000694888">
    <property type="component" value="Unplaced"/>
</dbReference>
<name>A0ABM0JF08_APLCA</name>
<dbReference type="RefSeq" id="XP_005092209.1">
    <property type="nucleotide sequence ID" value="XM_005092152.3"/>
</dbReference>
<evidence type="ECO:0000256" key="1">
    <source>
        <dbReference type="SAM" id="MobiDB-lite"/>
    </source>
</evidence>